<organism evidence="2 3">
    <name type="scientific">Acaryochloris thomasi RCC1774</name>
    <dbReference type="NCBI Taxonomy" id="1764569"/>
    <lineage>
        <taxon>Bacteria</taxon>
        <taxon>Bacillati</taxon>
        <taxon>Cyanobacteriota</taxon>
        <taxon>Cyanophyceae</taxon>
        <taxon>Acaryochloridales</taxon>
        <taxon>Acaryochloridaceae</taxon>
        <taxon>Acaryochloris</taxon>
        <taxon>Acaryochloris thomasi</taxon>
    </lineage>
</organism>
<feature type="domain" description="GIY-YIG" evidence="1">
    <location>
        <begin position="98"/>
        <end position="182"/>
    </location>
</feature>
<proteinExistence type="predicted"/>
<dbReference type="InterPro" id="IPR000305">
    <property type="entry name" value="GIY-YIG_endonuc"/>
</dbReference>
<dbReference type="AlphaFoldDB" id="A0A2W1JK12"/>
<name>A0A2W1JK12_9CYAN</name>
<accession>A0A2W1JK12</accession>
<dbReference type="EMBL" id="PQWO01000014">
    <property type="protein sequence ID" value="PZD71815.1"/>
    <property type="molecule type" value="Genomic_DNA"/>
</dbReference>
<gene>
    <name evidence="2" type="ORF">C1752_04502</name>
</gene>
<comment type="caution">
    <text evidence="2">The sequence shown here is derived from an EMBL/GenBank/DDBJ whole genome shotgun (WGS) entry which is preliminary data.</text>
</comment>
<dbReference type="RefSeq" id="WP_110987787.1">
    <property type="nucleotide sequence ID" value="NZ_CAWNWM010000014.1"/>
</dbReference>
<protein>
    <recommendedName>
        <fullName evidence="1">GIY-YIG domain-containing protein</fullName>
    </recommendedName>
</protein>
<reference evidence="2 3" key="1">
    <citation type="journal article" date="2018" name="Sci. Rep.">
        <title>A novel species of the marine cyanobacterium Acaryochloris with a unique pigment content and lifestyle.</title>
        <authorList>
            <person name="Partensky F."/>
            <person name="Six C."/>
            <person name="Ratin M."/>
            <person name="Garczarek L."/>
            <person name="Vaulot D."/>
            <person name="Probert I."/>
            <person name="Calteau A."/>
            <person name="Gourvil P."/>
            <person name="Marie D."/>
            <person name="Grebert T."/>
            <person name="Bouchier C."/>
            <person name="Le Panse S."/>
            <person name="Gachenot M."/>
            <person name="Rodriguez F."/>
            <person name="Garrido J.L."/>
        </authorList>
    </citation>
    <scope>NUCLEOTIDE SEQUENCE [LARGE SCALE GENOMIC DNA]</scope>
    <source>
        <strain evidence="2 3">RCC1774</strain>
    </source>
</reference>
<evidence type="ECO:0000313" key="3">
    <source>
        <dbReference type="Proteomes" id="UP000248857"/>
    </source>
</evidence>
<dbReference type="OrthoDB" id="508938at2"/>
<dbReference type="Pfam" id="PF01541">
    <property type="entry name" value="GIY-YIG"/>
    <property type="match status" value="1"/>
</dbReference>
<sequence length="195" mass="22514">MTDQPSLFSDDQLHQIRASRFRSREPVAQISAYALKSWKQRVHNFQDQIQLSAPVQQGSLFDLAPPHADPDSIDPFQLPQQNTEFWKGAFEDVGVAALYFVLDQTDSLLLYVGETCHSNTRWKGEHDCKRYLQNYVAAHRPHDLSVAVSIGFWRDAPAETKPRQQLEQALIQKWRAPFNKENWRHWGTPFVGGKK</sequence>
<keyword evidence="3" id="KW-1185">Reference proteome</keyword>
<evidence type="ECO:0000313" key="2">
    <source>
        <dbReference type="EMBL" id="PZD71815.1"/>
    </source>
</evidence>
<evidence type="ECO:0000259" key="1">
    <source>
        <dbReference type="Pfam" id="PF01541"/>
    </source>
</evidence>
<dbReference type="Proteomes" id="UP000248857">
    <property type="component" value="Unassembled WGS sequence"/>
</dbReference>